<feature type="region of interest" description="Disordered" evidence="1">
    <location>
        <begin position="47"/>
        <end position="76"/>
    </location>
</feature>
<name>A0A9Q0IMU8_9TELE</name>
<dbReference type="AlphaFoldDB" id="A0A9Q0IMU8"/>
<comment type="caution">
    <text evidence="2">The sequence shown here is derived from an EMBL/GenBank/DDBJ whole genome shotgun (WGS) entry which is preliminary data.</text>
</comment>
<accession>A0A9Q0IMU8</accession>
<dbReference type="Proteomes" id="UP001148018">
    <property type="component" value="Unassembled WGS sequence"/>
</dbReference>
<reference evidence="2" key="1">
    <citation type="submission" date="2022-07" db="EMBL/GenBank/DDBJ databases">
        <title>Chromosome-level genome of Muraenolepis orangiensis.</title>
        <authorList>
            <person name="Kim J."/>
        </authorList>
    </citation>
    <scope>NUCLEOTIDE SEQUENCE</scope>
    <source>
        <strain evidence="2">KU_S4_2022</strain>
        <tissue evidence="2">Muscle</tissue>
    </source>
</reference>
<evidence type="ECO:0000313" key="3">
    <source>
        <dbReference type="Proteomes" id="UP001148018"/>
    </source>
</evidence>
<organism evidence="2 3">
    <name type="scientific">Muraenolepis orangiensis</name>
    <name type="common">Patagonian moray cod</name>
    <dbReference type="NCBI Taxonomy" id="630683"/>
    <lineage>
        <taxon>Eukaryota</taxon>
        <taxon>Metazoa</taxon>
        <taxon>Chordata</taxon>
        <taxon>Craniata</taxon>
        <taxon>Vertebrata</taxon>
        <taxon>Euteleostomi</taxon>
        <taxon>Actinopterygii</taxon>
        <taxon>Neopterygii</taxon>
        <taxon>Teleostei</taxon>
        <taxon>Neoteleostei</taxon>
        <taxon>Acanthomorphata</taxon>
        <taxon>Zeiogadaria</taxon>
        <taxon>Gadariae</taxon>
        <taxon>Gadiformes</taxon>
        <taxon>Muraenolepidoidei</taxon>
        <taxon>Muraenolepididae</taxon>
        <taxon>Muraenolepis</taxon>
    </lineage>
</organism>
<gene>
    <name evidence="2" type="ORF">NHX12_029100</name>
</gene>
<evidence type="ECO:0000313" key="2">
    <source>
        <dbReference type="EMBL" id="KAJ3604359.1"/>
    </source>
</evidence>
<protein>
    <submittedName>
        <fullName evidence="2">Uncharacterized protein</fullName>
    </submittedName>
</protein>
<sequence length="112" mass="12277">MLPLRASVGICLWVDPDEARWRDRKTEIRTDDTGQLALPSETWYLGPPLPRASITSGPPLPRASITSGPPLPRGLHSEHKEAMRLSEQLGVRGHPSEVEVLSLVTHRRTGGG</sequence>
<evidence type="ECO:0000256" key="1">
    <source>
        <dbReference type="SAM" id="MobiDB-lite"/>
    </source>
</evidence>
<proteinExistence type="predicted"/>
<keyword evidence="3" id="KW-1185">Reference proteome</keyword>
<dbReference type="EMBL" id="JANIIK010000044">
    <property type="protein sequence ID" value="KAJ3604359.1"/>
    <property type="molecule type" value="Genomic_DNA"/>
</dbReference>